<proteinExistence type="predicted"/>
<reference evidence="2 3" key="1">
    <citation type="journal article" date="2009" name="PLoS Genet.">
        <title>The genome of Nectria haematococca: contribution of supernumerary chromosomes to gene expansion.</title>
        <authorList>
            <person name="Coleman J.J."/>
            <person name="Rounsley S.D."/>
            <person name="Rodriguez-Carres M."/>
            <person name="Kuo A."/>
            <person name="Wasmann C.C."/>
            <person name="Grimwood J."/>
            <person name="Schmutz J."/>
            <person name="Taga M."/>
            <person name="White G.J."/>
            <person name="Zhou S."/>
            <person name="Schwartz D.C."/>
            <person name="Freitag M."/>
            <person name="Ma L.J."/>
            <person name="Danchin E.G."/>
            <person name="Henrissat B."/>
            <person name="Coutinho P.M."/>
            <person name="Nelson D.R."/>
            <person name="Straney D."/>
            <person name="Napoli C.A."/>
            <person name="Barker B.M."/>
            <person name="Gribskov M."/>
            <person name="Rep M."/>
            <person name="Kroken S."/>
            <person name="Molnar I."/>
            <person name="Rensing C."/>
            <person name="Kennell J.C."/>
            <person name="Zamora J."/>
            <person name="Farman M.L."/>
            <person name="Selker E.U."/>
            <person name="Salamov A."/>
            <person name="Shapiro H."/>
            <person name="Pangilinan J."/>
            <person name="Lindquist E."/>
            <person name="Lamers C."/>
            <person name="Grigoriev I.V."/>
            <person name="Geiser D.M."/>
            <person name="Covert S.F."/>
            <person name="Temporini E."/>
            <person name="Vanetten H.D."/>
        </authorList>
    </citation>
    <scope>NUCLEOTIDE SEQUENCE [LARGE SCALE GENOMIC DNA]</scope>
    <source>
        <strain evidence="3">ATCC MYA-4622 / CBS 123669 / FGSC 9596 / NRRL 45880 / 77-13-4</strain>
    </source>
</reference>
<dbReference type="OMA" id="LWAYVED"/>
<protein>
    <recommendedName>
        <fullName evidence="4">Restriction endonuclease domain-containing protein</fullName>
    </recommendedName>
</protein>
<sequence length="230" mass="26242">MANRRKRPDVTLPSRLSRLESPRKVTPPERKGLLPSPPASVQRLSPTSRMPRSLLDYKFQAEIGEVPSITSISLSQQEFSNAQDEIEIAFRRFDYEPRRGRIILRMPSPTHDTFVGLINKAIYAELTRVASHHAKARLFASQILMAGSSRIFLNDDNEDSESNDRDEALNKTRRQPDAQYHHPKVAFPDVVVEVSYSQDKKQLSKIAKQYIHSSDGNIKAIIYINIDFRA</sequence>
<keyword evidence="3" id="KW-1185">Reference proteome</keyword>
<organism evidence="2 3">
    <name type="scientific">Fusarium vanettenii (strain ATCC MYA-4622 / CBS 123669 / FGSC 9596 / NRRL 45880 / 77-13-4)</name>
    <name type="common">Fusarium solani subsp. pisi</name>
    <dbReference type="NCBI Taxonomy" id="660122"/>
    <lineage>
        <taxon>Eukaryota</taxon>
        <taxon>Fungi</taxon>
        <taxon>Dikarya</taxon>
        <taxon>Ascomycota</taxon>
        <taxon>Pezizomycotina</taxon>
        <taxon>Sordariomycetes</taxon>
        <taxon>Hypocreomycetidae</taxon>
        <taxon>Hypocreales</taxon>
        <taxon>Nectriaceae</taxon>
        <taxon>Fusarium</taxon>
        <taxon>Fusarium solani species complex</taxon>
        <taxon>Fusarium vanettenii</taxon>
    </lineage>
</organism>
<dbReference type="eggNOG" id="ENOG502SN70">
    <property type="taxonomic scope" value="Eukaryota"/>
</dbReference>
<dbReference type="HOGENOM" id="CLU_044860_2_2_1"/>
<dbReference type="InParanoid" id="C7ZQX7"/>
<dbReference type="EMBL" id="GG699019">
    <property type="protein sequence ID" value="EEU33579.1"/>
    <property type="molecule type" value="Genomic_DNA"/>
</dbReference>
<dbReference type="AlphaFoldDB" id="C7ZQX7"/>
<dbReference type="Proteomes" id="UP000005206">
    <property type="component" value="Unassembled WGS sequence"/>
</dbReference>
<feature type="compositionally biased region" description="Basic and acidic residues" evidence="1">
    <location>
        <begin position="162"/>
        <end position="180"/>
    </location>
</feature>
<evidence type="ECO:0000313" key="2">
    <source>
        <dbReference type="EMBL" id="EEU33579.1"/>
    </source>
</evidence>
<dbReference type="VEuPathDB" id="FungiDB:NECHADRAFT_89344"/>
<feature type="region of interest" description="Disordered" evidence="1">
    <location>
        <begin position="1"/>
        <end position="47"/>
    </location>
</feature>
<dbReference type="OrthoDB" id="3485856at2759"/>
<name>C7ZQX7_FUSV7</name>
<feature type="compositionally biased region" description="Basic and acidic residues" evidence="1">
    <location>
        <begin position="17"/>
        <end position="32"/>
    </location>
</feature>
<evidence type="ECO:0000256" key="1">
    <source>
        <dbReference type="SAM" id="MobiDB-lite"/>
    </source>
</evidence>
<dbReference type="GeneID" id="9666815"/>
<dbReference type="KEGG" id="nhe:NECHADRAFT_89344"/>
<feature type="region of interest" description="Disordered" evidence="1">
    <location>
        <begin position="155"/>
        <end position="180"/>
    </location>
</feature>
<dbReference type="RefSeq" id="XP_003039292.1">
    <property type="nucleotide sequence ID" value="XM_003039246.1"/>
</dbReference>
<gene>
    <name evidence="2" type="ORF">NECHADRAFT_89344</name>
</gene>
<evidence type="ECO:0008006" key="4">
    <source>
        <dbReference type="Google" id="ProtNLM"/>
    </source>
</evidence>
<accession>C7ZQX7</accession>
<evidence type="ECO:0000313" key="3">
    <source>
        <dbReference type="Proteomes" id="UP000005206"/>
    </source>
</evidence>